<dbReference type="PANTHER" id="PTHR21681:SF0">
    <property type="entry name" value="EUKARYOTIC TRANSLATION INITIATION FACTOR 3 SUBUNIT J"/>
    <property type="match status" value="1"/>
</dbReference>
<evidence type="ECO:0000313" key="7">
    <source>
        <dbReference type="Proteomes" id="UP001152799"/>
    </source>
</evidence>
<evidence type="ECO:0000256" key="5">
    <source>
        <dbReference type="SAM" id="MobiDB-lite"/>
    </source>
</evidence>
<gene>
    <name evidence="6" type="ORF">CEUTPL_LOCUS4735</name>
</gene>
<evidence type="ECO:0000313" key="6">
    <source>
        <dbReference type="EMBL" id="CAG9764090.1"/>
    </source>
</evidence>
<dbReference type="Gene3D" id="1.10.246.60">
    <property type="entry name" value="Eukaryotic translation initiation factor 3 like domains"/>
    <property type="match status" value="1"/>
</dbReference>
<dbReference type="InterPro" id="IPR013906">
    <property type="entry name" value="eIF3j"/>
</dbReference>
<accession>A0A9N9MKF1</accession>
<dbReference type="GO" id="GO:0001732">
    <property type="term" value="P:formation of cytoplasmic translation initiation complex"/>
    <property type="evidence" value="ECO:0007669"/>
    <property type="project" value="UniProtKB-UniRule"/>
</dbReference>
<protein>
    <recommendedName>
        <fullName evidence="4">Eukaryotic translation initiation factor 3 subunit J</fullName>
        <shortName evidence="4">eIF3j</shortName>
    </recommendedName>
</protein>
<dbReference type="Pfam" id="PF08597">
    <property type="entry name" value="eIF3_subunit"/>
    <property type="match status" value="1"/>
</dbReference>
<organism evidence="6 7">
    <name type="scientific">Ceutorhynchus assimilis</name>
    <name type="common">cabbage seed weevil</name>
    <dbReference type="NCBI Taxonomy" id="467358"/>
    <lineage>
        <taxon>Eukaryota</taxon>
        <taxon>Metazoa</taxon>
        <taxon>Ecdysozoa</taxon>
        <taxon>Arthropoda</taxon>
        <taxon>Hexapoda</taxon>
        <taxon>Insecta</taxon>
        <taxon>Pterygota</taxon>
        <taxon>Neoptera</taxon>
        <taxon>Endopterygota</taxon>
        <taxon>Coleoptera</taxon>
        <taxon>Polyphaga</taxon>
        <taxon>Cucujiformia</taxon>
        <taxon>Curculionidae</taxon>
        <taxon>Ceutorhynchinae</taxon>
        <taxon>Ceutorhynchus</taxon>
    </lineage>
</organism>
<feature type="compositionally biased region" description="Basic and acidic residues" evidence="5">
    <location>
        <begin position="73"/>
        <end position="85"/>
    </location>
</feature>
<keyword evidence="7" id="KW-1185">Reference proteome</keyword>
<dbReference type="EMBL" id="OU892278">
    <property type="protein sequence ID" value="CAG9764090.1"/>
    <property type="molecule type" value="Genomic_DNA"/>
</dbReference>
<dbReference type="AlphaFoldDB" id="A0A9N9MKF1"/>
<dbReference type="InterPro" id="IPR023194">
    <property type="entry name" value="eIF3-like_dom_sf"/>
</dbReference>
<dbReference type="Proteomes" id="UP001152799">
    <property type="component" value="Chromosome 2"/>
</dbReference>
<comment type="function">
    <text evidence="4">Component of the eukaryotic translation initiation factor 3 (eIF-3) complex, which is involved in protein synthesis of a specialized repertoire of mRNAs and, together with other initiation factors, stimulates binding of mRNA and methionyl-tRNAi to the 40S ribosome. The eIF-3 complex specifically targets and initiates translation of a subset of mRNAs involved in cell proliferation.</text>
</comment>
<comment type="subcellular location">
    <subcellularLocation>
        <location evidence="4">Cytoplasm</location>
    </subcellularLocation>
</comment>
<comment type="similarity">
    <text evidence="4">Belongs to the eIF-3 subunit J family.</text>
</comment>
<name>A0A9N9MKF1_9CUCU</name>
<keyword evidence="3 4" id="KW-0648">Protein biosynthesis</keyword>
<feature type="compositionally biased region" description="Acidic residues" evidence="5">
    <location>
        <begin position="28"/>
        <end position="47"/>
    </location>
</feature>
<dbReference type="GO" id="GO:0005852">
    <property type="term" value="C:eukaryotic translation initiation factor 3 complex"/>
    <property type="evidence" value="ECO:0007669"/>
    <property type="project" value="UniProtKB-UniRule"/>
</dbReference>
<comment type="subunit">
    <text evidence="4">Component of the eukaryotic translation initiation factor 3 (eIF-3) complex.</text>
</comment>
<dbReference type="GO" id="GO:0033290">
    <property type="term" value="C:eukaryotic 48S preinitiation complex"/>
    <property type="evidence" value="ECO:0007669"/>
    <property type="project" value="UniProtKB-UniRule"/>
</dbReference>
<dbReference type="GO" id="GO:0003743">
    <property type="term" value="F:translation initiation factor activity"/>
    <property type="evidence" value="ECO:0007669"/>
    <property type="project" value="UniProtKB-UniRule"/>
</dbReference>
<proteinExistence type="inferred from homology"/>
<evidence type="ECO:0000256" key="2">
    <source>
        <dbReference type="ARBA" id="ARBA00022540"/>
    </source>
</evidence>
<dbReference type="OrthoDB" id="20381at2759"/>
<keyword evidence="1 4" id="KW-0963">Cytoplasm</keyword>
<evidence type="ECO:0000256" key="1">
    <source>
        <dbReference type="ARBA" id="ARBA00022490"/>
    </source>
</evidence>
<feature type="compositionally biased region" description="Basic and acidic residues" evidence="5">
    <location>
        <begin position="48"/>
        <end position="60"/>
    </location>
</feature>
<dbReference type="GO" id="GO:0016282">
    <property type="term" value="C:eukaryotic 43S preinitiation complex"/>
    <property type="evidence" value="ECO:0007669"/>
    <property type="project" value="UniProtKB-UniRule"/>
</dbReference>
<keyword evidence="2 4" id="KW-0396">Initiation factor</keyword>
<sequence length="234" mass="27084">MQSWDDEDFEPPIVVPAPVLKANKWVGEDEDDDVKESWEDEDDEKKEDDEKITEVKKSKKKGLAEKIAEKEAKKREELERRLKQEQDEEISPEERLRMQKESDLKIALETTFGQDGEPEEIGGLKLPSTKEEFDAFTDILTKKLTPLSRHGNEFVNFTEEITRNLCAVMNSSDIKKIKNALDNLYLEKQKIEKGDKAKKNKGKGKAKLKLEGDNQLSAYVNDYTNDFDDYDDFM</sequence>
<feature type="region of interest" description="Disordered" evidence="5">
    <location>
        <begin position="73"/>
        <end position="97"/>
    </location>
</feature>
<feature type="region of interest" description="Disordered" evidence="5">
    <location>
        <begin position="20"/>
        <end position="60"/>
    </location>
</feature>
<reference evidence="6" key="1">
    <citation type="submission" date="2022-01" db="EMBL/GenBank/DDBJ databases">
        <authorList>
            <person name="King R."/>
        </authorList>
    </citation>
    <scope>NUCLEOTIDE SEQUENCE</scope>
</reference>
<dbReference type="PANTHER" id="PTHR21681">
    <property type="entry name" value="EUKARYOTIC TRANSLATION INITIATION FACTOR 3 SUBUNIT J"/>
    <property type="match status" value="1"/>
</dbReference>
<evidence type="ECO:0000256" key="3">
    <source>
        <dbReference type="ARBA" id="ARBA00022917"/>
    </source>
</evidence>
<evidence type="ECO:0000256" key="4">
    <source>
        <dbReference type="HAMAP-Rule" id="MF_03009"/>
    </source>
</evidence>
<dbReference type="HAMAP" id="MF_03009">
    <property type="entry name" value="eIF3j"/>
    <property type="match status" value="1"/>
</dbReference>